<dbReference type="AlphaFoldDB" id="A0A7W9SMK6"/>
<evidence type="ECO:0000256" key="7">
    <source>
        <dbReference type="SAM" id="Phobius"/>
    </source>
</evidence>
<dbReference type="EMBL" id="JACHGW010000001">
    <property type="protein sequence ID" value="MBB6049400.1"/>
    <property type="molecule type" value="Genomic_DNA"/>
</dbReference>
<reference evidence="9 10" key="1">
    <citation type="submission" date="2020-08" db="EMBL/GenBank/DDBJ databases">
        <title>Genomic Encyclopedia of Type Strains, Phase IV (KMG-IV): sequencing the most valuable type-strain genomes for metagenomic binning, comparative biology and taxonomic classification.</title>
        <authorList>
            <person name="Goeker M."/>
        </authorList>
    </citation>
    <scope>NUCLEOTIDE SEQUENCE [LARGE SCALE GENOMIC DNA]</scope>
    <source>
        <strain evidence="9 10">DSM 23562</strain>
    </source>
</reference>
<dbReference type="GO" id="GO:0016413">
    <property type="term" value="F:O-acetyltransferase activity"/>
    <property type="evidence" value="ECO:0007669"/>
    <property type="project" value="TreeGrafter"/>
</dbReference>
<protein>
    <submittedName>
        <fullName evidence="9">Fucose 4-O-acetylase-like acetyltransferase</fullName>
    </submittedName>
</protein>
<feature type="transmembrane region" description="Helical" evidence="7">
    <location>
        <begin position="196"/>
        <end position="214"/>
    </location>
</feature>
<keyword evidence="10" id="KW-1185">Reference proteome</keyword>
<feature type="transmembrane region" description="Helical" evidence="7">
    <location>
        <begin position="45"/>
        <end position="63"/>
    </location>
</feature>
<organism evidence="9 10">
    <name type="scientific">Armatimonas rosea</name>
    <dbReference type="NCBI Taxonomy" id="685828"/>
    <lineage>
        <taxon>Bacteria</taxon>
        <taxon>Bacillati</taxon>
        <taxon>Armatimonadota</taxon>
        <taxon>Armatimonadia</taxon>
        <taxon>Armatimonadales</taxon>
        <taxon>Armatimonadaceae</taxon>
        <taxon>Armatimonas</taxon>
    </lineage>
</organism>
<feature type="transmembrane region" description="Helical" evidence="7">
    <location>
        <begin position="220"/>
        <end position="241"/>
    </location>
</feature>
<accession>A0A7W9SMK6</accession>
<feature type="transmembrane region" description="Helical" evidence="7">
    <location>
        <begin position="150"/>
        <end position="168"/>
    </location>
</feature>
<proteinExistence type="inferred from homology"/>
<evidence type="ECO:0000313" key="10">
    <source>
        <dbReference type="Proteomes" id="UP000520814"/>
    </source>
</evidence>
<feature type="transmembrane region" description="Helical" evidence="7">
    <location>
        <begin position="261"/>
        <end position="278"/>
    </location>
</feature>
<dbReference type="Proteomes" id="UP000520814">
    <property type="component" value="Unassembled WGS sequence"/>
</dbReference>
<evidence type="ECO:0000256" key="5">
    <source>
        <dbReference type="ARBA" id="ARBA00022989"/>
    </source>
</evidence>
<keyword evidence="6 7" id="KW-0472">Membrane</keyword>
<evidence type="ECO:0000256" key="2">
    <source>
        <dbReference type="ARBA" id="ARBA00007400"/>
    </source>
</evidence>
<dbReference type="PANTHER" id="PTHR40074:SF4">
    <property type="entry name" value="INNER MEMBRANE PROTEIN YCFT"/>
    <property type="match status" value="1"/>
</dbReference>
<dbReference type="RefSeq" id="WP_184193008.1">
    <property type="nucleotide sequence ID" value="NZ_JACHGW010000001.1"/>
</dbReference>
<feature type="transmembrane region" description="Helical" evidence="7">
    <location>
        <begin position="124"/>
        <end position="143"/>
    </location>
</feature>
<feature type="transmembrane region" description="Helical" evidence="7">
    <location>
        <begin position="174"/>
        <end position="191"/>
    </location>
</feature>
<evidence type="ECO:0000256" key="3">
    <source>
        <dbReference type="ARBA" id="ARBA00022475"/>
    </source>
</evidence>
<feature type="transmembrane region" description="Helical" evidence="7">
    <location>
        <begin position="12"/>
        <end position="33"/>
    </location>
</feature>
<evidence type="ECO:0000256" key="1">
    <source>
        <dbReference type="ARBA" id="ARBA00004651"/>
    </source>
</evidence>
<dbReference type="GO" id="GO:0009246">
    <property type="term" value="P:enterobacterial common antigen biosynthetic process"/>
    <property type="evidence" value="ECO:0007669"/>
    <property type="project" value="TreeGrafter"/>
</dbReference>
<evidence type="ECO:0000256" key="6">
    <source>
        <dbReference type="ARBA" id="ARBA00023136"/>
    </source>
</evidence>
<feature type="domain" description="Acyltransferase 3" evidence="8">
    <location>
        <begin position="6"/>
        <end position="306"/>
    </location>
</feature>
<feature type="transmembrane region" description="Helical" evidence="7">
    <location>
        <begin position="284"/>
        <end position="306"/>
    </location>
</feature>
<keyword evidence="5 7" id="KW-1133">Transmembrane helix</keyword>
<evidence type="ECO:0000259" key="8">
    <source>
        <dbReference type="Pfam" id="PF01757"/>
    </source>
</evidence>
<keyword evidence="9" id="KW-0808">Transferase</keyword>
<comment type="subcellular location">
    <subcellularLocation>
        <location evidence="1">Cell membrane</location>
        <topology evidence="1">Multi-pass membrane protein</topology>
    </subcellularLocation>
</comment>
<feature type="transmembrane region" description="Helical" evidence="7">
    <location>
        <begin position="83"/>
        <end position="104"/>
    </location>
</feature>
<gene>
    <name evidence="9" type="ORF">HNQ39_001162</name>
</gene>
<keyword evidence="4 7" id="KW-0812">Transmembrane</keyword>
<comment type="similarity">
    <text evidence="2">Belongs to the acyltransferase 3 family.</text>
</comment>
<evidence type="ECO:0000256" key="4">
    <source>
        <dbReference type="ARBA" id="ARBA00022692"/>
    </source>
</evidence>
<dbReference type="PANTHER" id="PTHR40074">
    <property type="entry name" value="O-ACETYLTRANSFERASE WECH"/>
    <property type="match status" value="1"/>
</dbReference>
<evidence type="ECO:0000313" key="9">
    <source>
        <dbReference type="EMBL" id="MBB6049400.1"/>
    </source>
</evidence>
<dbReference type="GO" id="GO:0005886">
    <property type="term" value="C:plasma membrane"/>
    <property type="evidence" value="ECO:0007669"/>
    <property type="project" value="UniProtKB-SubCell"/>
</dbReference>
<name>A0A7W9SMK6_ARMRO</name>
<sequence length="330" mass="36024">MKTRLTYIDTAKGLGILLVVYGHVLRGLMSAGITSPTGWAATSDTVLYAFHMPLFFLLSGVFFRAEKYDHWWAGIKERLLDFVPVYLIWNLLQSLMTVGFAGSVNTKVSTDPLSLVTGLLVPKAQFWFLQALLFVIVFLSLVSRLPRWKLWVLPVSFGLALLPVLTSWARYTPVFALGAVLTVAGLVRLIGPLRTLLSAVVFGALLPVLLHLPADFSHTSVAWVLLDFALGVSGTLVVVGLSERLPLKLQEPLATLGKLSMPIYLAHILFTAGTRIALQKVLHYQGVAGHIVLGTIVGTIAPLVLYKLAERLKCTWVLGVRAAKPKSSTS</sequence>
<keyword evidence="3" id="KW-1003">Cell membrane</keyword>
<comment type="caution">
    <text evidence="9">The sequence shown here is derived from an EMBL/GenBank/DDBJ whole genome shotgun (WGS) entry which is preliminary data.</text>
</comment>
<dbReference type="InterPro" id="IPR002656">
    <property type="entry name" value="Acyl_transf_3_dom"/>
</dbReference>
<dbReference type="Pfam" id="PF01757">
    <property type="entry name" value="Acyl_transf_3"/>
    <property type="match status" value="1"/>
</dbReference>